<dbReference type="PROSITE" id="PS51318">
    <property type="entry name" value="TAT"/>
    <property type="match status" value="1"/>
</dbReference>
<dbReference type="Gene3D" id="3.40.50.1820">
    <property type="entry name" value="alpha/beta hydrolase"/>
    <property type="match status" value="1"/>
</dbReference>
<dbReference type="RefSeq" id="WP_225239073.1">
    <property type="nucleotide sequence ID" value="NZ_JAHYBX010000004.1"/>
</dbReference>
<name>A0ABS7YCS7_9BURK</name>
<dbReference type="PANTHER" id="PTHR42776:SF27">
    <property type="entry name" value="DIPEPTIDYL PEPTIDASE FAMILY MEMBER 6"/>
    <property type="match status" value="1"/>
</dbReference>
<dbReference type="SUPFAM" id="SSF53474">
    <property type="entry name" value="alpha/beta-Hydrolases"/>
    <property type="match status" value="1"/>
</dbReference>
<dbReference type="EMBL" id="JAHYBX010000004">
    <property type="protein sequence ID" value="MCA1856807.1"/>
    <property type="molecule type" value="Genomic_DNA"/>
</dbReference>
<feature type="signal peptide" evidence="2">
    <location>
        <begin position="1"/>
        <end position="36"/>
    </location>
</feature>
<evidence type="ECO:0000256" key="2">
    <source>
        <dbReference type="SAM" id="SignalP"/>
    </source>
</evidence>
<feature type="domain" description="Peptidase S9 prolyl oligopeptidase catalytic" evidence="3">
    <location>
        <begin position="471"/>
        <end position="685"/>
    </location>
</feature>
<keyword evidence="5" id="KW-1185">Reference proteome</keyword>
<dbReference type="SUPFAM" id="SSF82171">
    <property type="entry name" value="DPP6 N-terminal domain-like"/>
    <property type="match status" value="1"/>
</dbReference>
<evidence type="ECO:0000313" key="5">
    <source>
        <dbReference type="Proteomes" id="UP001198602"/>
    </source>
</evidence>
<evidence type="ECO:0000259" key="3">
    <source>
        <dbReference type="Pfam" id="PF00326"/>
    </source>
</evidence>
<keyword evidence="1" id="KW-0378">Hydrolase</keyword>
<sequence length="691" mass="74204">MPPSFRRVLRGATLSAACAGLLASLPGALQSAQAQAPAQTAAAPATALPPIASFFANTAFGGAKLSPDGRFLAVRSGAPGKRDFLAVVDLQSNSATVVASYGDADVGRFQWISNERLLFDTREKGVGPGDARFAPGLYAVNRDGSRFVELADRTGRPFSTGTRIVRKLLPWHTYMLDQEGAQDSASVYVTSANVDAAGELRSVDLLRLNTLTGATQTVPRPAGSVRSWTLDTRGEPRLATTLERDTLSLHYRDPASGAWRVLASYPAFGDGAGALQPVGFAGEGKLFVLARSGGRDTTALHRFDIASGKIEPEPVFVTTGYDFDGSLVANRERVLGVLFRTDALSNEWFDPTMKAAQAAVDKLLPATINLLSVPAQADAPWMLVRSYSDTMPGSYALYNHRTGQLSKVADLRPAIQPAQMGRQQFVRYQARDGLEIPALLTLPPGGKRSGLPLVVLVHGGPYVRGAAWGWDAGTQFLASRGYAVLEPEFRGSLGFGIRHFKAGFRQWGLAMQDDLADGVRWAVAKGIADGARVCIAGASYGGYAAMMGLVKDPDLYKCGINWVGVTDIGLLYNGGWTFTNDTSDEYKAYGMPQMIGDPVKDAARFKATSPLAQAARITRPVLLAYGGADRRVPINHGTQLRDALAATNPDVEWVEYPEEGHGWALEKNSIDFWGRVERFLNRHIGRAAATP</sequence>
<keyword evidence="2" id="KW-0732">Signal</keyword>
<organism evidence="4 5">
    <name type="scientific">Massilia hydrophila</name>
    <dbReference type="NCBI Taxonomy" id="3044279"/>
    <lineage>
        <taxon>Bacteria</taxon>
        <taxon>Pseudomonadati</taxon>
        <taxon>Pseudomonadota</taxon>
        <taxon>Betaproteobacteria</taxon>
        <taxon>Burkholderiales</taxon>
        <taxon>Oxalobacteraceae</taxon>
        <taxon>Telluria group</taxon>
        <taxon>Massilia</taxon>
    </lineage>
</organism>
<evidence type="ECO:0000313" key="4">
    <source>
        <dbReference type="EMBL" id="MCA1856807.1"/>
    </source>
</evidence>
<feature type="chain" id="PRO_5045482939" evidence="2">
    <location>
        <begin position="37"/>
        <end position="691"/>
    </location>
</feature>
<dbReference type="InterPro" id="IPR001375">
    <property type="entry name" value="Peptidase_S9_cat"/>
</dbReference>
<proteinExistence type="predicted"/>
<dbReference type="InterPro" id="IPR006311">
    <property type="entry name" value="TAT_signal"/>
</dbReference>
<protein>
    <submittedName>
        <fullName evidence="4">Prolyl oligopeptidase family serine peptidase</fullName>
    </submittedName>
</protein>
<accession>A0ABS7YCS7</accession>
<dbReference type="Proteomes" id="UP001198602">
    <property type="component" value="Unassembled WGS sequence"/>
</dbReference>
<gene>
    <name evidence="4" type="ORF">LE190_12840</name>
</gene>
<dbReference type="InterPro" id="IPR029058">
    <property type="entry name" value="AB_hydrolase_fold"/>
</dbReference>
<dbReference type="PANTHER" id="PTHR42776">
    <property type="entry name" value="SERINE PEPTIDASE S9 FAMILY MEMBER"/>
    <property type="match status" value="1"/>
</dbReference>
<evidence type="ECO:0000256" key="1">
    <source>
        <dbReference type="ARBA" id="ARBA00022801"/>
    </source>
</evidence>
<dbReference type="Pfam" id="PF00326">
    <property type="entry name" value="Peptidase_S9"/>
    <property type="match status" value="1"/>
</dbReference>
<reference evidence="4 5" key="1">
    <citation type="submission" date="2021-07" db="EMBL/GenBank/DDBJ databases">
        <title>Characterization of Violacein-producing bacteria and related species.</title>
        <authorList>
            <person name="Wilson H.S."/>
            <person name="De Leon M.E."/>
        </authorList>
    </citation>
    <scope>NUCLEOTIDE SEQUENCE [LARGE SCALE GENOMIC DNA]</scope>
    <source>
        <strain evidence="4 5">HSC-2F05</strain>
    </source>
</reference>
<comment type="caution">
    <text evidence="4">The sequence shown here is derived from an EMBL/GenBank/DDBJ whole genome shotgun (WGS) entry which is preliminary data.</text>
</comment>